<name>A0A2Z2K5K9_9BACL</name>
<dbReference type="OrthoDB" id="283370at2"/>
<gene>
    <name evidence="1" type="ORF">B9T62_03150</name>
</gene>
<evidence type="ECO:0000313" key="1">
    <source>
        <dbReference type="EMBL" id="ASA19887.1"/>
    </source>
</evidence>
<dbReference type="KEGG" id="pdh:B9T62_03150"/>
<organism evidence="1 2">
    <name type="scientific">Paenibacillus donghaensis</name>
    <dbReference type="NCBI Taxonomy" id="414771"/>
    <lineage>
        <taxon>Bacteria</taxon>
        <taxon>Bacillati</taxon>
        <taxon>Bacillota</taxon>
        <taxon>Bacilli</taxon>
        <taxon>Bacillales</taxon>
        <taxon>Paenibacillaceae</taxon>
        <taxon>Paenibacillus</taxon>
    </lineage>
</organism>
<dbReference type="AlphaFoldDB" id="A0A2Z2K5K9"/>
<accession>A0A2Z2K5K9</accession>
<evidence type="ECO:0008006" key="3">
    <source>
        <dbReference type="Google" id="ProtNLM"/>
    </source>
</evidence>
<reference evidence="1 2" key="1">
    <citation type="submission" date="2017-06" db="EMBL/GenBank/DDBJ databases">
        <title>Complete genome sequence of Paenibacillus donghaensis KCTC 13049T isolated from East Sea sediment, South Korea.</title>
        <authorList>
            <person name="Jung B.K."/>
            <person name="Hong S.-J."/>
            <person name="Shin J.-H."/>
        </authorList>
    </citation>
    <scope>NUCLEOTIDE SEQUENCE [LARGE SCALE GENOMIC DNA]</scope>
    <source>
        <strain evidence="1 2">KCTC 13049</strain>
    </source>
</reference>
<dbReference type="RefSeq" id="WP_087913910.1">
    <property type="nucleotide sequence ID" value="NZ_CP021780.1"/>
</dbReference>
<proteinExistence type="predicted"/>
<dbReference type="Proteomes" id="UP000249890">
    <property type="component" value="Chromosome"/>
</dbReference>
<protein>
    <recommendedName>
        <fullName evidence="3">Cadherin-like domain-containing protein</fullName>
    </recommendedName>
</protein>
<dbReference type="Gene3D" id="2.60.40.3440">
    <property type="match status" value="2"/>
</dbReference>
<keyword evidence="2" id="KW-1185">Reference proteome</keyword>
<sequence>MPGGAGALFSLAPGPVHGSVRLNGDGTFVYTPYAGFVGTDSFTIRYTKEDGSIILYNITMLVSPKDPASSLGISMQTEENQTLTGNLNALGFGGITAAQVVREPRNSQLVLNADGTFTLVPDPDFSGQNQFTLAVTDQAGNTFTVVGDVAVLPAGEE</sequence>
<evidence type="ECO:0000313" key="2">
    <source>
        <dbReference type="Proteomes" id="UP000249890"/>
    </source>
</evidence>
<dbReference type="EMBL" id="CP021780">
    <property type="protein sequence ID" value="ASA19887.1"/>
    <property type="molecule type" value="Genomic_DNA"/>
</dbReference>
<dbReference type="Pfam" id="PF17963">
    <property type="entry name" value="Big_9"/>
    <property type="match status" value="2"/>
</dbReference>